<evidence type="ECO:0000313" key="1">
    <source>
        <dbReference type="EMBL" id="KAJ3519925.1"/>
    </source>
</evidence>
<comment type="caution">
    <text evidence="1">The sequence shown here is derived from an EMBL/GenBank/DDBJ whole genome shotgun (WGS) entry which is preliminary data.</text>
</comment>
<organism evidence="1 2">
    <name type="scientific">Phlebia brevispora</name>
    <dbReference type="NCBI Taxonomy" id="194682"/>
    <lineage>
        <taxon>Eukaryota</taxon>
        <taxon>Fungi</taxon>
        <taxon>Dikarya</taxon>
        <taxon>Basidiomycota</taxon>
        <taxon>Agaricomycotina</taxon>
        <taxon>Agaricomycetes</taxon>
        <taxon>Polyporales</taxon>
        <taxon>Meruliaceae</taxon>
        <taxon>Phlebia</taxon>
    </lineage>
</organism>
<gene>
    <name evidence="1" type="ORF">NM688_g9231</name>
</gene>
<proteinExistence type="predicted"/>
<dbReference type="EMBL" id="JANHOG010002791">
    <property type="protein sequence ID" value="KAJ3519925.1"/>
    <property type="molecule type" value="Genomic_DNA"/>
</dbReference>
<protein>
    <submittedName>
        <fullName evidence="1">Uncharacterized protein</fullName>
    </submittedName>
</protein>
<sequence>MQARALILIENPIAGLVAVLPVGMAQVSSVKLTVKKGDRVQKGQEISCFQFGGSDIVTVFQKEARVQLTQEEGVHYNFGTQVGIIGGK</sequence>
<evidence type="ECO:0000313" key="2">
    <source>
        <dbReference type="Proteomes" id="UP001148662"/>
    </source>
</evidence>
<name>A0ACC1RI17_9APHY</name>
<accession>A0ACC1RI17</accession>
<dbReference type="Proteomes" id="UP001148662">
    <property type="component" value="Unassembled WGS sequence"/>
</dbReference>
<keyword evidence="2" id="KW-1185">Reference proteome</keyword>
<reference evidence="1" key="1">
    <citation type="submission" date="2022-07" db="EMBL/GenBank/DDBJ databases">
        <title>Genome Sequence of Phlebia brevispora.</title>
        <authorList>
            <person name="Buettner E."/>
        </authorList>
    </citation>
    <scope>NUCLEOTIDE SEQUENCE</scope>
    <source>
        <strain evidence="1">MPL23</strain>
    </source>
</reference>